<dbReference type="GO" id="GO:0017038">
    <property type="term" value="P:protein import"/>
    <property type="evidence" value="ECO:0007669"/>
    <property type="project" value="TreeGrafter"/>
</dbReference>
<evidence type="ECO:0000313" key="10">
    <source>
        <dbReference type="Proteomes" id="UP001165427"/>
    </source>
</evidence>
<proteinExistence type="inferred from homology"/>
<dbReference type="Proteomes" id="UP001165427">
    <property type="component" value="Unassembled WGS sequence"/>
</dbReference>
<organism evidence="9 10">
    <name type="scientific">Desulfatitalea alkaliphila</name>
    <dbReference type="NCBI Taxonomy" id="2929485"/>
    <lineage>
        <taxon>Bacteria</taxon>
        <taxon>Pseudomonadati</taxon>
        <taxon>Thermodesulfobacteriota</taxon>
        <taxon>Desulfobacteria</taxon>
        <taxon>Desulfobacterales</taxon>
        <taxon>Desulfosarcinaceae</taxon>
        <taxon>Desulfatitalea</taxon>
    </lineage>
</organism>
<evidence type="ECO:0000256" key="6">
    <source>
        <dbReference type="RuleBase" id="RU004057"/>
    </source>
</evidence>
<comment type="similarity">
    <text evidence="6">Belongs to the exbB/tolQ family.</text>
</comment>
<accession>A0AA41R171</accession>
<keyword evidence="4 7" id="KW-1133">Transmembrane helix</keyword>
<evidence type="ECO:0000256" key="1">
    <source>
        <dbReference type="ARBA" id="ARBA00004651"/>
    </source>
</evidence>
<keyword evidence="6" id="KW-0813">Transport</keyword>
<evidence type="ECO:0000313" key="9">
    <source>
        <dbReference type="EMBL" id="MCJ8499330.1"/>
    </source>
</evidence>
<evidence type="ECO:0000256" key="7">
    <source>
        <dbReference type="SAM" id="Phobius"/>
    </source>
</evidence>
<feature type="transmembrane region" description="Helical" evidence="7">
    <location>
        <begin position="157"/>
        <end position="176"/>
    </location>
</feature>
<dbReference type="PANTHER" id="PTHR30625:SF11">
    <property type="entry name" value="MOTA_TOLQ_EXBB PROTON CHANNEL DOMAIN-CONTAINING PROTEIN"/>
    <property type="match status" value="1"/>
</dbReference>
<keyword evidence="6" id="KW-0653">Protein transport</keyword>
<dbReference type="EMBL" id="JALJRB010000002">
    <property type="protein sequence ID" value="MCJ8499330.1"/>
    <property type="molecule type" value="Genomic_DNA"/>
</dbReference>
<comment type="caution">
    <text evidence="9">The sequence shown here is derived from an EMBL/GenBank/DDBJ whole genome shotgun (WGS) entry which is preliminary data.</text>
</comment>
<gene>
    <name evidence="9" type="ORF">MRX98_01980</name>
</gene>
<keyword evidence="5 7" id="KW-0472">Membrane</keyword>
<reference evidence="9" key="1">
    <citation type="submission" date="2022-04" db="EMBL/GenBank/DDBJ databases">
        <title>Desulfatitalea alkaliphila sp. nov., a novel anaerobic sulfate-reducing bacterium isolated from terrestrial mud volcano, Taman Peninsula, Russia.</title>
        <authorList>
            <person name="Khomyakova M.A."/>
            <person name="Merkel A.Y."/>
            <person name="Slobodkin A.I."/>
        </authorList>
    </citation>
    <scope>NUCLEOTIDE SEQUENCE</scope>
    <source>
        <strain evidence="9">M08but</strain>
    </source>
</reference>
<feature type="transmembrane region" description="Helical" evidence="7">
    <location>
        <begin position="113"/>
        <end position="137"/>
    </location>
</feature>
<dbReference type="PANTHER" id="PTHR30625">
    <property type="entry name" value="PROTEIN TOLQ"/>
    <property type="match status" value="1"/>
</dbReference>
<feature type="domain" description="MotA/TolQ/ExbB proton channel" evidence="8">
    <location>
        <begin position="89"/>
        <end position="188"/>
    </location>
</feature>
<dbReference type="Pfam" id="PF01618">
    <property type="entry name" value="MotA_ExbB"/>
    <property type="match status" value="1"/>
</dbReference>
<dbReference type="AlphaFoldDB" id="A0AA41R171"/>
<evidence type="ECO:0000256" key="3">
    <source>
        <dbReference type="ARBA" id="ARBA00022692"/>
    </source>
</evidence>
<dbReference type="RefSeq" id="WP_246902565.1">
    <property type="nucleotide sequence ID" value="NZ_JALJRB010000002.1"/>
</dbReference>
<feature type="transmembrane region" description="Helical" evidence="7">
    <location>
        <begin position="20"/>
        <end position="43"/>
    </location>
</feature>
<evidence type="ECO:0000256" key="2">
    <source>
        <dbReference type="ARBA" id="ARBA00022475"/>
    </source>
</evidence>
<evidence type="ECO:0000256" key="4">
    <source>
        <dbReference type="ARBA" id="ARBA00022989"/>
    </source>
</evidence>
<keyword evidence="3 7" id="KW-0812">Transmembrane</keyword>
<name>A0AA41R171_9BACT</name>
<comment type="subcellular location">
    <subcellularLocation>
        <location evidence="1">Cell membrane</location>
        <topology evidence="1">Multi-pass membrane protein</topology>
    </subcellularLocation>
    <subcellularLocation>
        <location evidence="6">Membrane</location>
        <topology evidence="6">Multi-pass membrane protein</topology>
    </subcellularLocation>
</comment>
<evidence type="ECO:0000256" key="5">
    <source>
        <dbReference type="ARBA" id="ARBA00023136"/>
    </source>
</evidence>
<keyword evidence="2" id="KW-1003">Cell membrane</keyword>
<evidence type="ECO:0000259" key="8">
    <source>
        <dbReference type="Pfam" id="PF01618"/>
    </source>
</evidence>
<sequence length="221" mass="23716">MTAWLQNGLVLLSDYLRAGGAVMAPLVVVSVLMWLLIAERVLFFRRLERRNMPADQARICVRENRLPAPQYAEGAVALLVGEFVVHRSGRPALDRAMLDATVQRLHRALTHRLALIGVLAAVAPLLGLLGTVTGMIATFDVLAVFGTGNAKAMAGGISQALITTQTGLIVAIPGLYMKGFLERRARIVGQRIASVGLNLQREISSCSTSVPPEKEAAPARS</sequence>
<dbReference type="GO" id="GO:0005886">
    <property type="term" value="C:plasma membrane"/>
    <property type="evidence" value="ECO:0007669"/>
    <property type="project" value="UniProtKB-SubCell"/>
</dbReference>
<dbReference type="InterPro" id="IPR050790">
    <property type="entry name" value="ExbB/TolQ_transport"/>
</dbReference>
<keyword evidence="10" id="KW-1185">Reference proteome</keyword>
<dbReference type="InterPro" id="IPR002898">
    <property type="entry name" value="MotA_ExbB_proton_chnl"/>
</dbReference>
<protein>
    <submittedName>
        <fullName evidence="9">MotA/TolQ/ExbB proton channel family protein</fullName>
    </submittedName>
</protein>